<protein>
    <recommendedName>
        <fullName evidence="9">Tr-type G domain-containing protein</fullName>
    </recommendedName>
</protein>
<dbReference type="Pfam" id="PF16658">
    <property type="entry name" value="RF3_C"/>
    <property type="match status" value="1"/>
</dbReference>
<dbReference type="InterPro" id="IPR053905">
    <property type="entry name" value="EF-G-like_DII"/>
</dbReference>
<dbReference type="InterPro" id="IPR000795">
    <property type="entry name" value="T_Tr_GTP-bd_dom"/>
</dbReference>
<comment type="subcellular location">
    <subcellularLocation>
        <location evidence="2">Cytoplasm</location>
    </subcellularLocation>
    <subcellularLocation>
        <location evidence="1">Plastid</location>
        <location evidence="1">Chloroplast</location>
    </subcellularLocation>
</comment>
<evidence type="ECO:0000256" key="2">
    <source>
        <dbReference type="ARBA" id="ARBA00004496"/>
    </source>
</evidence>
<dbReference type="SUPFAM" id="SSF54980">
    <property type="entry name" value="EF-G C-terminal domain-like"/>
    <property type="match status" value="1"/>
</dbReference>
<comment type="caution">
    <text evidence="10">The sequence shown here is derived from an EMBL/GenBank/DDBJ whole genome shotgun (WGS) entry which is preliminary data.</text>
</comment>
<dbReference type="InterPro" id="IPR005225">
    <property type="entry name" value="Small_GTP-bd"/>
</dbReference>
<proteinExistence type="inferred from homology"/>
<dbReference type="SUPFAM" id="SSF52540">
    <property type="entry name" value="P-loop containing nucleoside triphosphate hydrolases"/>
    <property type="match status" value="2"/>
</dbReference>
<dbReference type="InterPro" id="IPR027417">
    <property type="entry name" value="P-loop_NTPase"/>
</dbReference>
<dbReference type="InterPro" id="IPR032090">
    <property type="entry name" value="RF3_C"/>
</dbReference>
<dbReference type="PANTHER" id="PTHR43556:SF2">
    <property type="entry name" value="PEPTIDE CHAIN RELEASE FACTOR RF3"/>
    <property type="match status" value="1"/>
</dbReference>
<comment type="similarity">
    <text evidence="3">Belongs to the TRAFAC class translation factor GTPase superfamily. Classic translation factor GTPase family. PrfC subfamily.</text>
</comment>
<evidence type="ECO:0000256" key="7">
    <source>
        <dbReference type="ARBA" id="ARBA00023134"/>
    </source>
</evidence>
<feature type="domain" description="Tr-type G" evidence="9">
    <location>
        <begin position="89"/>
        <end position="432"/>
    </location>
</feature>
<keyword evidence="4" id="KW-0963">Cytoplasm</keyword>
<keyword evidence="6" id="KW-0648">Protein biosynthesis</keyword>
<dbReference type="Proteomes" id="UP001530400">
    <property type="component" value="Unassembled WGS sequence"/>
</dbReference>
<keyword evidence="7" id="KW-0342">GTP-binding</keyword>
<keyword evidence="11" id="KW-1185">Reference proteome</keyword>
<evidence type="ECO:0000256" key="4">
    <source>
        <dbReference type="ARBA" id="ARBA00022490"/>
    </source>
</evidence>
<dbReference type="FunFam" id="3.30.70.3280:FF:000001">
    <property type="entry name" value="Peptide chain release factor 3"/>
    <property type="match status" value="1"/>
</dbReference>
<organism evidence="10 11">
    <name type="scientific">Cyclotella atomus</name>
    <dbReference type="NCBI Taxonomy" id="382360"/>
    <lineage>
        <taxon>Eukaryota</taxon>
        <taxon>Sar</taxon>
        <taxon>Stramenopiles</taxon>
        <taxon>Ochrophyta</taxon>
        <taxon>Bacillariophyta</taxon>
        <taxon>Coscinodiscophyceae</taxon>
        <taxon>Thalassiosirophycidae</taxon>
        <taxon>Stephanodiscales</taxon>
        <taxon>Stephanodiscaceae</taxon>
        <taxon>Cyclotella</taxon>
    </lineage>
</organism>
<evidence type="ECO:0000256" key="6">
    <source>
        <dbReference type="ARBA" id="ARBA00022917"/>
    </source>
</evidence>
<evidence type="ECO:0000256" key="5">
    <source>
        <dbReference type="ARBA" id="ARBA00022741"/>
    </source>
</evidence>
<keyword evidence="8" id="KW-0732">Signal</keyword>
<dbReference type="Gene3D" id="3.30.70.3280">
    <property type="entry name" value="Peptide chain release factor 3, domain III"/>
    <property type="match status" value="1"/>
</dbReference>
<dbReference type="NCBIfam" id="NF001964">
    <property type="entry name" value="PRK00741.1"/>
    <property type="match status" value="1"/>
</dbReference>
<keyword evidence="5" id="KW-0547">Nucleotide-binding</keyword>
<evidence type="ECO:0000256" key="3">
    <source>
        <dbReference type="ARBA" id="ARBA00009978"/>
    </source>
</evidence>
<dbReference type="Pfam" id="PF22042">
    <property type="entry name" value="EF-G_D2"/>
    <property type="match status" value="1"/>
</dbReference>
<dbReference type="PROSITE" id="PS51722">
    <property type="entry name" value="G_TR_2"/>
    <property type="match status" value="1"/>
</dbReference>
<dbReference type="InterPro" id="IPR038467">
    <property type="entry name" value="RF3_dom_3_sf"/>
</dbReference>
<dbReference type="GO" id="GO:0006412">
    <property type="term" value="P:translation"/>
    <property type="evidence" value="ECO:0007669"/>
    <property type="project" value="UniProtKB-KW"/>
</dbReference>
<dbReference type="GO" id="GO:0005525">
    <property type="term" value="F:GTP binding"/>
    <property type="evidence" value="ECO:0007669"/>
    <property type="project" value="UniProtKB-KW"/>
</dbReference>
<evidence type="ECO:0000313" key="11">
    <source>
        <dbReference type="Proteomes" id="UP001530400"/>
    </source>
</evidence>
<dbReference type="Gene3D" id="3.40.50.300">
    <property type="entry name" value="P-loop containing nucleotide triphosphate hydrolases"/>
    <property type="match status" value="4"/>
</dbReference>
<evidence type="ECO:0000259" key="9">
    <source>
        <dbReference type="PROSITE" id="PS51722"/>
    </source>
</evidence>
<accession>A0ABD3MVU9</accession>
<dbReference type="EMBL" id="JALLPJ020001354">
    <property type="protein sequence ID" value="KAL3768063.1"/>
    <property type="molecule type" value="Genomic_DNA"/>
</dbReference>
<dbReference type="AlphaFoldDB" id="A0ABD3MVU9"/>
<feature type="chain" id="PRO_5044795086" description="Tr-type G domain-containing protein" evidence="8">
    <location>
        <begin position="45"/>
        <end position="710"/>
    </location>
</feature>
<feature type="signal peptide" evidence="8">
    <location>
        <begin position="1"/>
        <end position="44"/>
    </location>
</feature>
<dbReference type="InterPro" id="IPR035647">
    <property type="entry name" value="EFG_III/V"/>
</dbReference>
<gene>
    <name evidence="10" type="ORF">ACHAWO_011267</name>
</gene>
<name>A0ABD3MVU9_9STRA</name>
<evidence type="ECO:0000256" key="8">
    <source>
        <dbReference type="SAM" id="SignalP"/>
    </source>
</evidence>
<dbReference type="NCBIfam" id="TIGR00503">
    <property type="entry name" value="prfC"/>
    <property type="match status" value="1"/>
</dbReference>
<sequence length="710" mass="79765">MNSKMSQSNPPHPTQQPATWLLHPTSMTMLLTFLFSCIITPTSAFQVPTPISTIQSIKPSHSSLLFSSTQDSPTTTSLTSYAAPLTEINRRRNLAIISHPDSGKTTMTEKLLLYGGALQTAGAVRMKGEQRATKSDFMEMEKQRGISIRDLVVNNLELFDYMDSKSSLGLIYAFASWPRDILLNLNSRMKNKAGDMSIETYSESSDRKHGRQIDIETRGFNHATVMSFDYNKLHINILDTPGHQDFSEDTYRALAAADNAVMLLDAAKGLEPQTRKLFEVCRMRGLPLFTFVNKMDRPALTPYEIMDQIEQEFGLETHPILWPIGDGERFKGVLDRMDNVVHLFDRAERGAKSQVRQVSIDDLDTLKECINDEELFNQLMEDQEMLEELISPLDMERVMAGSQSPLFFGSAMTNFGVQLFLDKFCTMGAKPATRLAARQEEGNSKKLVEMSDEGDEPIAPEYNEFTGFVFKTQANLDPKHRDRLAYVRIVSGTFQKGMKVGHSRSKLSKKYNLAQAQNLFGSERETVDIAYPGDVIGINNPGNFAIGDTLFTGNNIIAFPGIPSFSPEVFAYIRNPNTSTYKSFQKGIDQLLAEGAVQALRQRNDDGGGPLILAAVGQLQFEVVQARLKSEYNVDSVLEPINYTLARWATGGWDAVDKADKDGKLFGIQIVQDRWKRPVLLFRNEWKAASVTEEEKYLELKPWAKPPMFE</sequence>
<evidence type="ECO:0000313" key="10">
    <source>
        <dbReference type="EMBL" id="KAL3768063.1"/>
    </source>
</evidence>
<dbReference type="PANTHER" id="PTHR43556">
    <property type="entry name" value="PEPTIDE CHAIN RELEASE FACTOR RF3"/>
    <property type="match status" value="1"/>
</dbReference>
<dbReference type="Pfam" id="PF00009">
    <property type="entry name" value="GTP_EFTU"/>
    <property type="match status" value="2"/>
</dbReference>
<dbReference type="InterPro" id="IPR009000">
    <property type="entry name" value="Transl_B-barrel_sf"/>
</dbReference>
<dbReference type="HAMAP" id="MF_00072">
    <property type="entry name" value="Rel_fac_3"/>
    <property type="match status" value="1"/>
</dbReference>
<dbReference type="SUPFAM" id="SSF50447">
    <property type="entry name" value="Translation proteins"/>
    <property type="match status" value="1"/>
</dbReference>
<dbReference type="GO" id="GO:0009507">
    <property type="term" value="C:chloroplast"/>
    <property type="evidence" value="ECO:0007669"/>
    <property type="project" value="UniProtKB-SubCell"/>
</dbReference>
<evidence type="ECO:0000256" key="1">
    <source>
        <dbReference type="ARBA" id="ARBA00004229"/>
    </source>
</evidence>
<dbReference type="InterPro" id="IPR004548">
    <property type="entry name" value="PrfC"/>
</dbReference>
<reference evidence="10 11" key="1">
    <citation type="submission" date="2024-10" db="EMBL/GenBank/DDBJ databases">
        <title>Updated reference genomes for cyclostephanoid diatoms.</title>
        <authorList>
            <person name="Roberts W.R."/>
            <person name="Alverson A.J."/>
        </authorList>
    </citation>
    <scope>NUCLEOTIDE SEQUENCE [LARGE SCALE GENOMIC DNA]</scope>
    <source>
        <strain evidence="10 11">AJA010-31</strain>
    </source>
</reference>
<dbReference type="NCBIfam" id="TIGR00231">
    <property type="entry name" value="small_GTP"/>
    <property type="match status" value="1"/>
</dbReference>